<evidence type="ECO:0000313" key="1">
    <source>
        <dbReference type="EMBL" id="MEI4802366.1"/>
    </source>
</evidence>
<name>A0ABU8FI39_9BACI</name>
<dbReference type="EMBL" id="JBAWSX010000007">
    <property type="protein sequence ID" value="MEI4802366.1"/>
    <property type="molecule type" value="Genomic_DNA"/>
</dbReference>
<proteinExistence type="predicted"/>
<accession>A0ABU8FI39</accession>
<dbReference type="Gene3D" id="3.40.50.300">
    <property type="entry name" value="P-loop containing nucleotide triphosphate hydrolases"/>
    <property type="match status" value="2"/>
</dbReference>
<reference evidence="1 2" key="1">
    <citation type="submission" date="2024-01" db="EMBL/GenBank/DDBJ databases">
        <title>Seven novel Bacillus-like species.</title>
        <authorList>
            <person name="Liu G."/>
        </authorList>
    </citation>
    <scope>NUCLEOTIDE SEQUENCE [LARGE SCALE GENOMIC DNA]</scope>
    <source>
        <strain evidence="1 2">FJAT-51639</strain>
    </source>
</reference>
<dbReference type="RefSeq" id="WP_336472903.1">
    <property type="nucleotide sequence ID" value="NZ_JBAWSX010000007.1"/>
</dbReference>
<comment type="caution">
    <text evidence="1">The sequence shown here is derived from an EMBL/GenBank/DDBJ whole genome shotgun (WGS) entry which is preliminary data.</text>
</comment>
<dbReference type="InterPro" id="IPR027417">
    <property type="entry name" value="P-loop_NTPase"/>
</dbReference>
<protein>
    <submittedName>
        <fullName evidence="1">PRK06851 family protein</fullName>
    </submittedName>
</protein>
<evidence type="ECO:0000313" key="2">
    <source>
        <dbReference type="Proteomes" id="UP001372526"/>
    </source>
</evidence>
<gene>
    <name evidence="1" type="ORF">WAZ07_13735</name>
</gene>
<dbReference type="SUPFAM" id="SSF52540">
    <property type="entry name" value="P-loop containing nucleoside triphosphate hydrolases"/>
    <property type="match status" value="3"/>
</dbReference>
<organism evidence="1 2">
    <name type="scientific">Bacillus bruguierae</name>
    <dbReference type="NCBI Taxonomy" id="3127667"/>
    <lineage>
        <taxon>Bacteria</taxon>
        <taxon>Bacillati</taxon>
        <taxon>Bacillota</taxon>
        <taxon>Bacilli</taxon>
        <taxon>Bacillales</taxon>
        <taxon>Bacillaceae</taxon>
        <taxon>Bacillus</taxon>
    </lineage>
</organism>
<sequence>MEGNIKNYYAGGNTARGFYSLYEENVTGLDRLFILKGGPGTGKSSLMKAIGRDWVKKGYDIEFLHCSSDNHSIDGVIIPALKVGIVDGTAPHVIEPKVPGVVEEYVNLGIAWDSAELRTHKSEIVHYTSEAANSFQSAYACFKTALEIHDEWEKFYIDHIDFEKANELTKQLIQQFFTDKTCMKKANVKHRFLGAATPKGAVDFVPNLTEDVPKRYFIKGRPGSGKSTMLKKLAAAAEEKGFDVEIYHCGFDPNSLDMVIVRELGFAIFDSTAPHEYFPTRESDEIIDMYELIIEPGTDEKYAVEIQDVSRRYREKMNEAMSYLAKAKSVRDKLEKIYIAAMDFEKVDAYKDEIQSEFERIAEFVAQQQQ</sequence>
<dbReference type="NCBIfam" id="NF005317">
    <property type="entry name" value="PRK06851.1-1"/>
    <property type="match status" value="1"/>
</dbReference>
<keyword evidence="2" id="KW-1185">Reference proteome</keyword>
<dbReference type="Proteomes" id="UP001372526">
    <property type="component" value="Unassembled WGS sequence"/>
</dbReference>